<accession>A0A1T5C8S4</accession>
<evidence type="ECO:0000313" key="2">
    <source>
        <dbReference type="Proteomes" id="UP000190541"/>
    </source>
</evidence>
<dbReference type="EMBL" id="FUYS01000004">
    <property type="protein sequence ID" value="SKB55776.1"/>
    <property type="molecule type" value="Genomic_DNA"/>
</dbReference>
<dbReference type="STRING" id="623280.SAMN05660226_01969"/>
<reference evidence="1 2" key="1">
    <citation type="submission" date="2017-02" db="EMBL/GenBank/DDBJ databases">
        <authorList>
            <person name="Peterson S.W."/>
        </authorList>
    </citation>
    <scope>NUCLEOTIDE SEQUENCE [LARGE SCALE GENOMIC DNA]</scope>
    <source>
        <strain evidence="1 2">DSM 22899</strain>
    </source>
</reference>
<protein>
    <submittedName>
        <fullName evidence="1">Uncharacterized protein</fullName>
    </submittedName>
</protein>
<gene>
    <name evidence="1" type="ORF">SAMN05660226_01969</name>
</gene>
<keyword evidence="2" id="KW-1185">Reference proteome</keyword>
<sequence>MSEQFTNKKLNKNDYNTYFNLGFNHVKLISIVFLSYKIR</sequence>
<proteinExistence type="predicted"/>
<dbReference type="Proteomes" id="UP000190541">
    <property type="component" value="Unassembled WGS sequence"/>
</dbReference>
<organism evidence="1 2">
    <name type="scientific">Parapedobacter luteus</name>
    <dbReference type="NCBI Taxonomy" id="623280"/>
    <lineage>
        <taxon>Bacteria</taxon>
        <taxon>Pseudomonadati</taxon>
        <taxon>Bacteroidota</taxon>
        <taxon>Sphingobacteriia</taxon>
        <taxon>Sphingobacteriales</taxon>
        <taxon>Sphingobacteriaceae</taxon>
        <taxon>Parapedobacter</taxon>
    </lineage>
</organism>
<evidence type="ECO:0000313" key="1">
    <source>
        <dbReference type="EMBL" id="SKB55776.1"/>
    </source>
</evidence>
<dbReference type="AlphaFoldDB" id="A0A1T5C8S4"/>
<name>A0A1T5C8S4_9SPHI</name>